<accession>A0A0D2AXX1</accession>
<protein>
    <submittedName>
        <fullName evidence="1">Uncharacterized protein</fullName>
    </submittedName>
</protein>
<reference evidence="1 2" key="1">
    <citation type="submission" date="2015-01" db="EMBL/GenBank/DDBJ databases">
        <title>The Genome Sequence of Exophiala oligosperma CBS72588.</title>
        <authorList>
            <consortium name="The Broad Institute Genomics Platform"/>
            <person name="Cuomo C."/>
            <person name="de Hoog S."/>
            <person name="Gorbushina A."/>
            <person name="Stielow B."/>
            <person name="Teixiera M."/>
            <person name="Abouelleil A."/>
            <person name="Chapman S.B."/>
            <person name="Priest M."/>
            <person name="Young S.K."/>
            <person name="Wortman J."/>
            <person name="Nusbaum C."/>
            <person name="Birren B."/>
        </authorList>
    </citation>
    <scope>NUCLEOTIDE SEQUENCE [LARGE SCALE GENOMIC DNA]</scope>
    <source>
        <strain evidence="1 2">CBS 72588</strain>
    </source>
</reference>
<name>A0A0D2AXX1_9EURO</name>
<dbReference type="RefSeq" id="XP_016264902.1">
    <property type="nucleotide sequence ID" value="XM_016403897.1"/>
</dbReference>
<dbReference type="EMBL" id="KN847334">
    <property type="protein sequence ID" value="KIW44686.1"/>
    <property type="molecule type" value="Genomic_DNA"/>
</dbReference>
<dbReference type="VEuPathDB" id="FungiDB:PV06_03139"/>
<gene>
    <name evidence="1" type="ORF">PV06_03139</name>
</gene>
<dbReference type="Proteomes" id="UP000053342">
    <property type="component" value="Unassembled WGS sequence"/>
</dbReference>
<proteinExistence type="predicted"/>
<evidence type="ECO:0000313" key="1">
    <source>
        <dbReference type="EMBL" id="KIW44686.1"/>
    </source>
</evidence>
<dbReference type="AlphaFoldDB" id="A0A0D2AXX1"/>
<dbReference type="HOGENOM" id="CLU_1343250_0_0_1"/>
<sequence length="204" mass="23250">MSTHSGDECTSLGFAVLNDFSERRLRKASIKGSNSPSAPRARQDDLDVRMEVLLQSPTTDPNQLSTINTWLLNGLKARQKGGQAESRSDDRLVYELSIPHPGSSWEVRPQRRRSEPEGAVFLVSRQIEELVKSLNNTEQLNDNLTRNGRYSKVSVLPIMFETVEPKLELEDDLNGLKECFVEHFNFHVYEIFKIPETTNAQYKL</sequence>
<keyword evidence="2" id="KW-1185">Reference proteome</keyword>
<dbReference type="GeneID" id="27355213"/>
<evidence type="ECO:0000313" key="2">
    <source>
        <dbReference type="Proteomes" id="UP000053342"/>
    </source>
</evidence>
<dbReference type="STRING" id="215243.A0A0D2AXX1"/>
<organism evidence="1 2">
    <name type="scientific">Exophiala oligosperma</name>
    <dbReference type="NCBI Taxonomy" id="215243"/>
    <lineage>
        <taxon>Eukaryota</taxon>
        <taxon>Fungi</taxon>
        <taxon>Dikarya</taxon>
        <taxon>Ascomycota</taxon>
        <taxon>Pezizomycotina</taxon>
        <taxon>Eurotiomycetes</taxon>
        <taxon>Chaetothyriomycetidae</taxon>
        <taxon>Chaetothyriales</taxon>
        <taxon>Herpotrichiellaceae</taxon>
        <taxon>Exophiala</taxon>
    </lineage>
</organism>